<name>A0ACC1IYZ0_9FUNG</name>
<dbReference type="Proteomes" id="UP001150603">
    <property type="component" value="Unassembled WGS sequence"/>
</dbReference>
<comment type="caution">
    <text evidence="1">The sequence shown here is derived from an EMBL/GenBank/DDBJ whole genome shotgun (WGS) entry which is preliminary data.</text>
</comment>
<keyword evidence="2" id="KW-1185">Reference proteome</keyword>
<dbReference type="EMBL" id="JANBPW010006063">
    <property type="protein sequence ID" value="KAJ1931318.1"/>
    <property type="molecule type" value="Genomic_DNA"/>
</dbReference>
<evidence type="ECO:0000313" key="2">
    <source>
        <dbReference type="Proteomes" id="UP001150603"/>
    </source>
</evidence>
<organism evidence="1 2">
    <name type="scientific">Linderina macrospora</name>
    <dbReference type="NCBI Taxonomy" id="4868"/>
    <lineage>
        <taxon>Eukaryota</taxon>
        <taxon>Fungi</taxon>
        <taxon>Fungi incertae sedis</taxon>
        <taxon>Zoopagomycota</taxon>
        <taxon>Kickxellomycotina</taxon>
        <taxon>Kickxellomycetes</taxon>
        <taxon>Kickxellales</taxon>
        <taxon>Kickxellaceae</taxon>
        <taxon>Linderina</taxon>
    </lineage>
</organism>
<proteinExistence type="predicted"/>
<accession>A0ACC1IYZ0</accession>
<protein>
    <submittedName>
        <fullName evidence="1">Uncharacterized protein</fullName>
    </submittedName>
</protein>
<reference evidence="1" key="1">
    <citation type="submission" date="2022-07" db="EMBL/GenBank/DDBJ databases">
        <title>Phylogenomic reconstructions and comparative analyses of Kickxellomycotina fungi.</title>
        <authorList>
            <person name="Reynolds N.K."/>
            <person name="Stajich J.E."/>
            <person name="Barry K."/>
            <person name="Grigoriev I.V."/>
            <person name="Crous P."/>
            <person name="Smith M.E."/>
        </authorList>
    </citation>
    <scope>NUCLEOTIDE SEQUENCE</scope>
    <source>
        <strain evidence="1">NRRL 5244</strain>
    </source>
</reference>
<feature type="non-terminal residue" evidence="1">
    <location>
        <position position="177"/>
    </location>
</feature>
<sequence length="177" mass="19301">MSSTAKNSKDTVDSTTTDQVLTSLDEYVQFGRSGIRVSPVSLGAMTFGASTGFGVDFEESRKVFDYYYEQGGNFVDTANMYSNGDSERYVGDLISDKRSDIILASKYSLNPQAGEALSGLSPGRVNPNRGGNGRRSLAESIDASLKRLRTGSLDILYVHAFDWLTPIEETIRALDDV</sequence>
<gene>
    <name evidence="1" type="ORF">FBU59_006754</name>
</gene>
<evidence type="ECO:0000313" key="1">
    <source>
        <dbReference type="EMBL" id="KAJ1931318.1"/>
    </source>
</evidence>